<comment type="caution">
    <text evidence="1">The sequence shown here is derived from an EMBL/GenBank/DDBJ whole genome shotgun (WGS) entry which is preliminary data.</text>
</comment>
<reference evidence="1 2" key="1">
    <citation type="journal article" date="2016" name="Nat. Commun.">
        <title>Thousands of microbial genomes shed light on interconnected biogeochemical processes in an aquifer system.</title>
        <authorList>
            <person name="Anantharaman K."/>
            <person name="Brown C.T."/>
            <person name="Hug L.A."/>
            <person name="Sharon I."/>
            <person name="Castelle C.J."/>
            <person name="Probst A.J."/>
            <person name="Thomas B.C."/>
            <person name="Singh A."/>
            <person name="Wilkins M.J."/>
            <person name="Karaoz U."/>
            <person name="Brodie E.L."/>
            <person name="Williams K.H."/>
            <person name="Hubbard S.S."/>
            <person name="Banfield J.F."/>
        </authorList>
    </citation>
    <scope>NUCLEOTIDE SEQUENCE [LARGE SCALE GENOMIC DNA]</scope>
</reference>
<dbReference type="Proteomes" id="UP000178367">
    <property type="component" value="Unassembled WGS sequence"/>
</dbReference>
<evidence type="ECO:0000313" key="1">
    <source>
        <dbReference type="EMBL" id="OGF25721.1"/>
    </source>
</evidence>
<accession>A0A1F5SHI2</accession>
<proteinExistence type="predicted"/>
<dbReference type="AlphaFoldDB" id="A0A1F5SHI2"/>
<dbReference type="EMBL" id="MFGB01000020">
    <property type="protein sequence ID" value="OGF25721.1"/>
    <property type="molecule type" value="Genomic_DNA"/>
</dbReference>
<organism evidence="1 2">
    <name type="scientific">Candidatus Falkowbacteria bacterium RIFOXYA2_FULL_47_19</name>
    <dbReference type="NCBI Taxonomy" id="1797994"/>
    <lineage>
        <taxon>Bacteria</taxon>
        <taxon>Candidatus Falkowiibacteriota</taxon>
    </lineage>
</organism>
<name>A0A1F5SHI2_9BACT</name>
<evidence type="ECO:0000313" key="2">
    <source>
        <dbReference type="Proteomes" id="UP000178367"/>
    </source>
</evidence>
<sequence>MARYLRKPNVRSARVKFPWEKAVIEEKDFQGTMGGEDDCGCRLSDEYLGIVPLHTAIGSIDNWPEDCLDPDERAYGSPSEYRGKRWVPFEEWAVGIVPDDDWDDDLITDYTAKELGPNAIRRAARELLLTVGCDPDRFDEPEKARLMMLAAKVYVEKSLTRNRDIFGLDGLIALYHQTADNDGTAFLHSFVPALCRRIREWCGCVPKISVQAERFLRYNAKAEEVYEDEPDWIRLGRAIYGEVEFADLLRRTPAISKRLRAERLAATA</sequence>
<protein>
    <submittedName>
        <fullName evidence="1">Uncharacterized protein</fullName>
    </submittedName>
</protein>
<gene>
    <name evidence="1" type="ORF">A2227_00755</name>
</gene>